<dbReference type="Gene3D" id="3.30.70.270">
    <property type="match status" value="1"/>
</dbReference>
<evidence type="ECO:0000313" key="4">
    <source>
        <dbReference type="Proteomes" id="UP001055955"/>
    </source>
</evidence>
<dbReference type="SUPFAM" id="SSF56672">
    <property type="entry name" value="DNA/RNA polymerases"/>
    <property type="match status" value="1"/>
</dbReference>
<dbReference type="EMBL" id="CP092900">
    <property type="protein sequence ID" value="UTC24271.1"/>
    <property type="molecule type" value="Genomic_DNA"/>
</dbReference>
<dbReference type="PROSITE" id="PS50173">
    <property type="entry name" value="UMUC"/>
    <property type="match status" value="1"/>
</dbReference>
<evidence type="ECO:0000256" key="1">
    <source>
        <dbReference type="ARBA" id="ARBA00010945"/>
    </source>
</evidence>
<feature type="domain" description="UmuC" evidence="2">
    <location>
        <begin position="1"/>
        <end position="172"/>
    </location>
</feature>
<reference evidence="3 4" key="1">
    <citation type="journal article" date="2022" name="Nat. Microbiol.">
        <title>The microbiome of a bacterivorous marine choanoflagellate contains a resource-demanding obligate bacterial associate.</title>
        <authorList>
            <person name="Needham D.M."/>
            <person name="Poirier C."/>
            <person name="Bachy C."/>
            <person name="George E.E."/>
            <person name="Wilken S."/>
            <person name="Yung C.C.M."/>
            <person name="Limardo A.J."/>
            <person name="Morando M."/>
            <person name="Sudek L."/>
            <person name="Malmstrom R.R."/>
            <person name="Keeling P.J."/>
            <person name="Santoro A.E."/>
            <person name="Worden A.Z."/>
        </authorList>
    </citation>
    <scope>NUCLEOTIDE SEQUENCE [LARGE SCALE GENOMIC DNA]</scope>
    <source>
        <strain evidence="3 4">Comchoano-1</strain>
    </source>
</reference>
<organism evidence="3 4">
    <name type="scientific">Candidatus Comchoanobacter bicostacola</name>
    <dbReference type="NCBI Taxonomy" id="2919598"/>
    <lineage>
        <taxon>Bacteria</taxon>
        <taxon>Pseudomonadati</taxon>
        <taxon>Pseudomonadota</taxon>
        <taxon>Gammaproteobacteria</taxon>
        <taxon>Candidatus Comchoanobacterales</taxon>
        <taxon>Candidatus Comchoanobacteraceae</taxon>
        <taxon>Candidatus Comchoanobacter</taxon>
    </lineage>
</organism>
<dbReference type="Pfam" id="PF11799">
    <property type="entry name" value="IMS_C"/>
    <property type="match status" value="1"/>
</dbReference>
<dbReference type="Pfam" id="PF00817">
    <property type="entry name" value="IMS"/>
    <property type="match status" value="1"/>
</dbReference>
<dbReference type="InterPro" id="IPR001126">
    <property type="entry name" value="UmuC"/>
</dbReference>
<dbReference type="InterPro" id="IPR043128">
    <property type="entry name" value="Rev_trsase/Diguanyl_cyclase"/>
</dbReference>
<dbReference type="Gene3D" id="3.40.1170.60">
    <property type="match status" value="1"/>
</dbReference>
<dbReference type="InterPro" id="IPR050116">
    <property type="entry name" value="DNA_polymerase-Y"/>
</dbReference>
<comment type="similarity">
    <text evidence="1">Belongs to the DNA polymerase type-Y family.</text>
</comment>
<proteinExistence type="inferred from homology"/>
<evidence type="ECO:0000313" key="3">
    <source>
        <dbReference type="EMBL" id="UTC24271.1"/>
    </source>
</evidence>
<dbReference type="Gene3D" id="1.10.150.20">
    <property type="entry name" value="5' to 3' exonuclease, C-terminal subdomain"/>
    <property type="match status" value="1"/>
</dbReference>
<name>A0ABY5DHV4_9GAMM</name>
<dbReference type="InterPro" id="IPR043502">
    <property type="entry name" value="DNA/RNA_pol_sf"/>
</dbReference>
<protein>
    <recommendedName>
        <fullName evidence="2">UmuC domain-containing protein</fullName>
    </recommendedName>
</protein>
<keyword evidence="4" id="KW-1185">Reference proteome</keyword>
<sequence length="384" mass="44213">MDAFFASVEQLDNSQLIGKPTVVTSHINSPTIIAASYEAKRLGYQVGMRYVANNGVYRCAARPERYLNVSTRIMQALIELCPEIEIFSVDEAFMDFTSYQKIYKDIDQLVVSIQSTLIDTIDLPFSIGIGTNRTIAKLASSENKPKGVCIIQPGHEEKFVYNKPIQSLCGIGKNITQFLNKQGVFLCQDMKKIPISFLSDKYGQNGRHIWRMAHGIDERPIIRSKDNRAYPKQMSNSKVVPPQDQKQLEKIRLYLHFICWRITQRMRAKQLFTKEFTVIVYGYHQAYKISYIHPYPTHSYTTLKMVYTALLKKIKWPNQIRKVIVNTGYIFQTQQKDLFDEEVDTSEHTVDQINSRFGANTIQTAAHLESNLKIYVIPFKGENI</sequence>
<dbReference type="Proteomes" id="UP001055955">
    <property type="component" value="Chromosome"/>
</dbReference>
<dbReference type="PANTHER" id="PTHR11076">
    <property type="entry name" value="DNA REPAIR POLYMERASE UMUC / TRANSFERASE FAMILY MEMBER"/>
    <property type="match status" value="1"/>
</dbReference>
<dbReference type="InterPro" id="IPR017961">
    <property type="entry name" value="DNA_pol_Y-fam_little_finger"/>
</dbReference>
<evidence type="ECO:0000259" key="2">
    <source>
        <dbReference type="PROSITE" id="PS50173"/>
    </source>
</evidence>
<gene>
    <name evidence="3" type="ORF">MMH89_03410</name>
</gene>
<accession>A0ABY5DHV4</accession>
<dbReference type="PANTHER" id="PTHR11076:SF34">
    <property type="entry name" value="PROTEIN UMUC"/>
    <property type="match status" value="1"/>
</dbReference>
<dbReference type="RefSeq" id="WP_258568055.1">
    <property type="nucleotide sequence ID" value="NZ_CP092900.1"/>
</dbReference>